<dbReference type="OrthoDB" id="10331473at2759"/>
<evidence type="ECO:0000313" key="3">
    <source>
        <dbReference type="Proteomes" id="UP000033647"/>
    </source>
</evidence>
<feature type="region of interest" description="Disordered" evidence="1">
    <location>
        <begin position="265"/>
        <end position="285"/>
    </location>
</feature>
<evidence type="ECO:0000313" key="2">
    <source>
        <dbReference type="EMBL" id="KJX97758.1"/>
    </source>
</evidence>
<feature type="compositionally biased region" description="Low complexity" evidence="1">
    <location>
        <begin position="604"/>
        <end position="642"/>
    </location>
</feature>
<accession>A0A0F4GKH6</accession>
<feature type="compositionally biased region" description="Polar residues" evidence="1">
    <location>
        <begin position="174"/>
        <end position="227"/>
    </location>
</feature>
<keyword evidence="3" id="KW-1185">Reference proteome</keyword>
<name>A0A0F4GKH6_9PEZI</name>
<feature type="compositionally biased region" description="Acidic residues" evidence="1">
    <location>
        <begin position="575"/>
        <end position="592"/>
    </location>
</feature>
<sequence>MHSGHRPEYRNNAVFAPPRGAFRGRPHIRPPGNSRPRKPAASATAPQRPVTENIRRTTENNATAHALNKETSNGDEAVAEVTDAMAMLSQENTPAAEEQIPRTFRAPTADMMTGLSQARRIELELNDLSQKNKIVAEMMSQREQQMQHALLSKVADLADDTMLEDGEIHDNEEAQSSTLRGLTGSQQHQWSQSASRNFGHSSNTTWGSIPSQNAPRSVQPSQPSQRTEQPDHDMTQAESSTLFVSQLTRRDSSPSQIPAFSKEQLEEMRKNRQGQQQEPAPRQLNDVTAVDSPLFVTVPATPVYFYDTQSTVDHSINAVSQRPRYESVEPSQVELVNRLFKDFERKEKKRDEQDPDFPDPEGNKKNTEVTINISDKEDEEEIIMESDSESIAEGSTIVVMPPPPINRQLTSPTNNKRRSASPPPARAERPKKRKSSSGPQSEGTRIKGKRELNPNSATRRQRDQYISDMKHNWGVGDMSEILPASFWPKSQKDNEVMAPREWPTTLLQKMVGLSQLTAGKGELIRPVVEELVRERGFGEGRLFFVEDVDAVIKTLQDEKVDTPVEEGGVAVGAAQEDDVVMQQEDSADESSEGELYTSTPPPATTATPTTVAGTATPPSAPTTTHGITTPLTVPSPTLPTSPFSAPWKPTPLSEIRSTPVLTLTTLHQRTLEQARRIAQEITYRGGETGGRSRAELKGLSPEELMVMHVVCANELSEMEDEIMGRMVV</sequence>
<organism evidence="2 3">
    <name type="scientific">Zymoseptoria brevis</name>
    <dbReference type="NCBI Taxonomy" id="1047168"/>
    <lineage>
        <taxon>Eukaryota</taxon>
        <taxon>Fungi</taxon>
        <taxon>Dikarya</taxon>
        <taxon>Ascomycota</taxon>
        <taxon>Pezizomycotina</taxon>
        <taxon>Dothideomycetes</taxon>
        <taxon>Dothideomycetidae</taxon>
        <taxon>Mycosphaerellales</taxon>
        <taxon>Mycosphaerellaceae</taxon>
        <taxon>Zymoseptoria</taxon>
    </lineage>
</organism>
<dbReference type="EMBL" id="LAFY01000454">
    <property type="protein sequence ID" value="KJX97758.1"/>
    <property type="molecule type" value="Genomic_DNA"/>
</dbReference>
<feature type="region of interest" description="Disordered" evidence="1">
    <location>
        <begin position="1"/>
        <end position="75"/>
    </location>
</feature>
<feature type="region of interest" description="Disordered" evidence="1">
    <location>
        <begin position="571"/>
        <end position="653"/>
    </location>
</feature>
<gene>
    <name evidence="2" type="ORF">TI39_contig462g00019</name>
</gene>
<feature type="region of interest" description="Disordered" evidence="1">
    <location>
        <begin position="171"/>
        <end position="238"/>
    </location>
</feature>
<feature type="compositionally biased region" description="Acidic residues" evidence="1">
    <location>
        <begin position="376"/>
        <end position="390"/>
    </location>
</feature>
<evidence type="ECO:0000256" key="1">
    <source>
        <dbReference type="SAM" id="MobiDB-lite"/>
    </source>
</evidence>
<protein>
    <submittedName>
        <fullName evidence="2">Uncharacterized protein</fullName>
    </submittedName>
</protein>
<reference evidence="2 3" key="1">
    <citation type="submission" date="2015-03" db="EMBL/GenBank/DDBJ databases">
        <title>RNA-seq based gene annotation and comparative genomics of four Zymoseptoria species reveal species-specific pathogenicity related genes and transposable element activity.</title>
        <authorList>
            <person name="Grandaubert J."/>
            <person name="Bhattacharyya A."/>
            <person name="Stukenbrock E.H."/>
        </authorList>
    </citation>
    <scope>NUCLEOTIDE SEQUENCE [LARGE SCALE GENOMIC DNA]</scope>
    <source>
        <strain evidence="2 3">Zb18110</strain>
    </source>
</reference>
<dbReference type="Proteomes" id="UP000033647">
    <property type="component" value="Unassembled WGS sequence"/>
</dbReference>
<proteinExistence type="predicted"/>
<dbReference type="AlphaFoldDB" id="A0A0F4GKH6"/>
<feature type="region of interest" description="Disordered" evidence="1">
    <location>
        <begin position="346"/>
        <end position="461"/>
    </location>
</feature>
<comment type="caution">
    <text evidence="2">The sequence shown here is derived from an EMBL/GenBank/DDBJ whole genome shotgun (WGS) entry which is preliminary data.</text>
</comment>